<evidence type="ECO:0000256" key="2">
    <source>
        <dbReference type="SAM" id="SignalP"/>
    </source>
</evidence>
<dbReference type="InterPro" id="IPR043504">
    <property type="entry name" value="Peptidase_S1_PA_chymotrypsin"/>
</dbReference>
<dbReference type="Proteomes" id="UP000826722">
    <property type="component" value="Chromosome"/>
</dbReference>
<accession>A0A8D5GEG2</accession>
<dbReference type="SUPFAM" id="SSF50494">
    <property type="entry name" value="Trypsin-like serine proteases"/>
    <property type="match status" value="1"/>
</dbReference>
<dbReference type="InterPro" id="IPR019734">
    <property type="entry name" value="TPR_rpt"/>
</dbReference>
<dbReference type="Pfam" id="PF13365">
    <property type="entry name" value="Trypsin_2"/>
    <property type="match status" value="1"/>
</dbReference>
<dbReference type="SMART" id="SM00028">
    <property type="entry name" value="TPR"/>
    <property type="match status" value="1"/>
</dbReference>
<organism evidence="3 4">
    <name type="scientific">Methyloradius palustris</name>
    <dbReference type="NCBI Taxonomy" id="2778876"/>
    <lineage>
        <taxon>Bacteria</taxon>
        <taxon>Pseudomonadati</taxon>
        <taxon>Pseudomonadota</taxon>
        <taxon>Betaproteobacteria</taxon>
        <taxon>Nitrosomonadales</taxon>
        <taxon>Methylophilaceae</taxon>
        <taxon>Methyloradius</taxon>
    </lineage>
</organism>
<protein>
    <recommendedName>
        <fullName evidence="5">Serine protease</fullName>
    </recommendedName>
</protein>
<gene>
    <name evidence="3" type="ORF">ZMTM_14530</name>
</gene>
<sequence>MRYFILFVSVTSLLLSALIQPAMAFEQDKLMGSFFSIVLVRGYNTNGSLAYGSGVVVGDNKVLTNCHIFRQTKEPWISRGDETFTISGIQADRNHDLCLLTTEGLPTKPVELGSSEGLKKGQEIIAIGHSGGSPNPITSVGTIKSVYPLDHGNIIRSTARFGLGASGSGLFDNEGHLIGINTFKTIGHHSYFYALPIDWLASLQNLPMEKNFLIEGKTFWEAEESDKPYFLQIAIPELQGDWGKLDEIATKWIKAEPNSTEAWYEIGFAQENLGQQDEAMKSYQKAIAINSLNSDALFRIGMIASKKGDQKEVNAIKLALQDIDKDIAQEFDTAITCKEPCQ</sequence>
<keyword evidence="1" id="KW-0802">TPR repeat</keyword>
<dbReference type="Gene3D" id="2.40.10.10">
    <property type="entry name" value="Trypsin-like serine proteases"/>
    <property type="match status" value="2"/>
</dbReference>
<dbReference type="InterPro" id="IPR011990">
    <property type="entry name" value="TPR-like_helical_dom_sf"/>
</dbReference>
<name>A0A8D5GEG2_9PROT</name>
<dbReference type="SUPFAM" id="SSF48452">
    <property type="entry name" value="TPR-like"/>
    <property type="match status" value="1"/>
</dbReference>
<dbReference type="InterPro" id="IPR009003">
    <property type="entry name" value="Peptidase_S1_PA"/>
</dbReference>
<evidence type="ECO:0000313" key="3">
    <source>
        <dbReference type="EMBL" id="BCM25194.1"/>
    </source>
</evidence>
<dbReference type="Pfam" id="PF00515">
    <property type="entry name" value="TPR_1"/>
    <property type="match status" value="1"/>
</dbReference>
<dbReference type="AlphaFoldDB" id="A0A8D5GEG2"/>
<dbReference type="KEGG" id="mpau:ZMTM_14530"/>
<keyword evidence="4" id="KW-1185">Reference proteome</keyword>
<proteinExistence type="predicted"/>
<evidence type="ECO:0008006" key="5">
    <source>
        <dbReference type="Google" id="ProtNLM"/>
    </source>
</evidence>
<evidence type="ECO:0000256" key="1">
    <source>
        <dbReference type="PROSITE-ProRule" id="PRU00339"/>
    </source>
</evidence>
<dbReference type="RefSeq" id="WP_221763310.1">
    <property type="nucleotide sequence ID" value="NZ_AP024110.1"/>
</dbReference>
<keyword evidence="2" id="KW-0732">Signal</keyword>
<evidence type="ECO:0000313" key="4">
    <source>
        <dbReference type="Proteomes" id="UP000826722"/>
    </source>
</evidence>
<feature type="chain" id="PRO_5034754624" description="Serine protease" evidence="2">
    <location>
        <begin position="25"/>
        <end position="342"/>
    </location>
</feature>
<dbReference type="PANTHER" id="PTHR43019">
    <property type="entry name" value="SERINE ENDOPROTEASE DEGS"/>
    <property type="match status" value="1"/>
</dbReference>
<reference evidence="3" key="1">
    <citation type="journal article" date="2021" name="Arch. Microbiol.">
        <title>Methyloradius palustris gen. nov., sp. nov., a methanol-oxidizing bacterium isolated from snow.</title>
        <authorList>
            <person name="Miyadera T."/>
            <person name="Kojima H."/>
            <person name="Fukui M."/>
        </authorList>
    </citation>
    <scope>NUCLEOTIDE SEQUENCE</scope>
    <source>
        <strain evidence="3">Zm11</strain>
    </source>
</reference>
<feature type="repeat" description="TPR" evidence="1">
    <location>
        <begin position="260"/>
        <end position="293"/>
    </location>
</feature>
<dbReference type="PROSITE" id="PS50005">
    <property type="entry name" value="TPR"/>
    <property type="match status" value="1"/>
</dbReference>
<dbReference type="Gene3D" id="1.25.40.10">
    <property type="entry name" value="Tetratricopeptide repeat domain"/>
    <property type="match status" value="1"/>
</dbReference>
<feature type="signal peptide" evidence="2">
    <location>
        <begin position="1"/>
        <end position="24"/>
    </location>
</feature>
<dbReference type="PANTHER" id="PTHR43019:SF23">
    <property type="entry name" value="PROTEASE DO-LIKE 5, CHLOROPLASTIC"/>
    <property type="match status" value="1"/>
</dbReference>
<dbReference type="EMBL" id="AP024110">
    <property type="protein sequence ID" value="BCM25194.1"/>
    <property type="molecule type" value="Genomic_DNA"/>
</dbReference>